<dbReference type="InterPro" id="IPR035895">
    <property type="entry name" value="HPr-like_sf"/>
</dbReference>
<organism evidence="5 6">
    <name type="scientific">Candidatus Mediterraneibacter pullicola</name>
    <dbReference type="NCBI Taxonomy" id="2838682"/>
    <lineage>
        <taxon>Bacteria</taxon>
        <taxon>Bacillati</taxon>
        <taxon>Bacillota</taxon>
        <taxon>Clostridia</taxon>
        <taxon>Lachnospirales</taxon>
        <taxon>Lachnospiraceae</taxon>
        <taxon>Mediterraneibacter</taxon>
    </lineage>
</organism>
<keyword evidence="3" id="KW-0598">Phosphotransferase system</keyword>
<dbReference type="PRINTS" id="PR00107">
    <property type="entry name" value="PHOSPHOCPHPR"/>
</dbReference>
<dbReference type="GO" id="GO:0005737">
    <property type="term" value="C:cytoplasm"/>
    <property type="evidence" value="ECO:0007669"/>
    <property type="project" value="UniProtKB-SubCell"/>
</dbReference>
<sequence length="85" mass="9471">MRSFIYEIRDRAGIHARPAGIVAKEAKKYGAEITFFHGEKKADAKKLTELMAMGIKCGDKLTVQMEGTDEEAACSAMEEVLKEYL</sequence>
<reference evidence="5" key="2">
    <citation type="submission" date="2021-04" db="EMBL/GenBank/DDBJ databases">
        <authorList>
            <person name="Gilroy R."/>
        </authorList>
    </citation>
    <scope>NUCLEOTIDE SEQUENCE</scope>
    <source>
        <strain evidence="5">ChiSjej2B20-11307</strain>
    </source>
</reference>
<dbReference type="InterPro" id="IPR000032">
    <property type="entry name" value="HPr-like"/>
</dbReference>
<evidence type="ECO:0000313" key="5">
    <source>
        <dbReference type="EMBL" id="HJA05687.1"/>
    </source>
</evidence>
<dbReference type="CDD" id="cd00367">
    <property type="entry name" value="PTS-HPr_like"/>
    <property type="match status" value="1"/>
</dbReference>
<evidence type="ECO:0000256" key="2">
    <source>
        <dbReference type="ARBA" id="ARBA00022490"/>
    </source>
</evidence>
<keyword evidence="2" id="KW-0963">Cytoplasm</keyword>
<evidence type="ECO:0000256" key="1">
    <source>
        <dbReference type="ARBA" id="ARBA00004496"/>
    </source>
</evidence>
<protein>
    <submittedName>
        <fullName evidence="5">HPr family phosphocarrier protein</fullName>
    </submittedName>
</protein>
<dbReference type="Proteomes" id="UP000824223">
    <property type="component" value="Unassembled WGS sequence"/>
</dbReference>
<dbReference type="PANTHER" id="PTHR33705">
    <property type="entry name" value="PHOSPHOCARRIER PROTEIN HPR"/>
    <property type="match status" value="1"/>
</dbReference>
<dbReference type="GO" id="GO:0009401">
    <property type="term" value="P:phosphoenolpyruvate-dependent sugar phosphotransferase system"/>
    <property type="evidence" value="ECO:0007669"/>
    <property type="project" value="UniProtKB-KW"/>
</dbReference>
<dbReference type="EMBL" id="DXAK01000003">
    <property type="protein sequence ID" value="HJA05687.1"/>
    <property type="molecule type" value="Genomic_DNA"/>
</dbReference>
<evidence type="ECO:0000256" key="3">
    <source>
        <dbReference type="ARBA" id="ARBA00022683"/>
    </source>
</evidence>
<name>A0A9D2KJE6_9FIRM</name>
<dbReference type="SUPFAM" id="SSF55594">
    <property type="entry name" value="HPr-like"/>
    <property type="match status" value="1"/>
</dbReference>
<dbReference type="AlphaFoldDB" id="A0A9D2KJE6"/>
<accession>A0A9D2KJE6</accession>
<comment type="subcellular location">
    <subcellularLocation>
        <location evidence="1">Cytoplasm</location>
    </subcellularLocation>
</comment>
<comment type="caution">
    <text evidence="5">The sequence shown here is derived from an EMBL/GenBank/DDBJ whole genome shotgun (WGS) entry which is preliminary data.</text>
</comment>
<evidence type="ECO:0000313" key="6">
    <source>
        <dbReference type="Proteomes" id="UP000824223"/>
    </source>
</evidence>
<dbReference type="PANTHER" id="PTHR33705:SF2">
    <property type="entry name" value="PHOSPHOCARRIER PROTEIN NPR"/>
    <property type="match status" value="1"/>
</dbReference>
<proteinExistence type="predicted"/>
<dbReference type="Gene3D" id="3.30.1340.10">
    <property type="entry name" value="HPr-like"/>
    <property type="match status" value="1"/>
</dbReference>
<feature type="domain" description="HPr" evidence="4">
    <location>
        <begin position="1"/>
        <end position="85"/>
    </location>
</feature>
<dbReference type="InterPro" id="IPR050399">
    <property type="entry name" value="HPr"/>
</dbReference>
<dbReference type="NCBIfam" id="TIGR01003">
    <property type="entry name" value="PTS_HPr_family"/>
    <property type="match status" value="1"/>
</dbReference>
<reference evidence="5" key="1">
    <citation type="journal article" date="2021" name="PeerJ">
        <title>Extensive microbial diversity within the chicken gut microbiome revealed by metagenomics and culture.</title>
        <authorList>
            <person name="Gilroy R."/>
            <person name="Ravi A."/>
            <person name="Getino M."/>
            <person name="Pursley I."/>
            <person name="Horton D.L."/>
            <person name="Alikhan N.F."/>
            <person name="Baker D."/>
            <person name="Gharbi K."/>
            <person name="Hall N."/>
            <person name="Watson M."/>
            <person name="Adriaenssens E.M."/>
            <person name="Foster-Nyarko E."/>
            <person name="Jarju S."/>
            <person name="Secka A."/>
            <person name="Antonio M."/>
            <person name="Oren A."/>
            <person name="Chaudhuri R.R."/>
            <person name="La Ragione R."/>
            <person name="Hildebrand F."/>
            <person name="Pallen M.J."/>
        </authorList>
    </citation>
    <scope>NUCLEOTIDE SEQUENCE</scope>
    <source>
        <strain evidence="5">ChiSjej2B20-11307</strain>
    </source>
</reference>
<gene>
    <name evidence="5" type="ORF">H9798_00840</name>
</gene>
<dbReference type="PROSITE" id="PS51350">
    <property type="entry name" value="PTS_HPR_DOM"/>
    <property type="match status" value="1"/>
</dbReference>
<dbReference type="Pfam" id="PF00381">
    <property type="entry name" value="PTS-HPr"/>
    <property type="match status" value="1"/>
</dbReference>
<evidence type="ECO:0000259" key="4">
    <source>
        <dbReference type="PROSITE" id="PS51350"/>
    </source>
</evidence>